<keyword evidence="2" id="KW-1185">Reference proteome</keyword>
<proteinExistence type="predicted"/>
<evidence type="ECO:0000313" key="1">
    <source>
        <dbReference type="EMBL" id="KAJ8772356.1"/>
    </source>
</evidence>
<dbReference type="Proteomes" id="UP001159364">
    <property type="component" value="Linkage Group LG02"/>
</dbReference>
<name>A0AAV8TZD5_9ROSI</name>
<dbReference type="EMBL" id="JAIWQS010000002">
    <property type="protein sequence ID" value="KAJ8772356.1"/>
    <property type="molecule type" value="Genomic_DNA"/>
</dbReference>
<gene>
    <name evidence="1" type="ORF">K2173_027533</name>
</gene>
<comment type="caution">
    <text evidence="1">The sequence shown here is derived from an EMBL/GenBank/DDBJ whole genome shotgun (WGS) entry which is preliminary data.</text>
</comment>
<accession>A0AAV8TZD5</accession>
<dbReference type="AlphaFoldDB" id="A0AAV8TZD5"/>
<evidence type="ECO:0000313" key="2">
    <source>
        <dbReference type="Proteomes" id="UP001159364"/>
    </source>
</evidence>
<sequence length="66" mass="7754">MVCCRILLKNEAFSIDVRFCPVNFRFLFLGVFRCQVAEILAYSVNVRVEDVEKKELGPVPFEKWQL</sequence>
<protein>
    <submittedName>
        <fullName evidence="1">Uncharacterized protein</fullName>
    </submittedName>
</protein>
<reference evidence="1 2" key="1">
    <citation type="submission" date="2021-09" db="EMBL/GenBank/DDBJ databases">
        <title>Genomic insights and catalytic innovation underlie evolution of tropane alkaloids biosynthesis.</title>
        <authorList>
            <person name="Wang Y.-J."/>
            <person name="Tian T."/>
            <person name="Huang J.-P."/>
            <person name="Huang S.-X."/>
        </authorList>
    </citation>
    <scope>NUCLEOTIDE SEQUENCE [LARGE SCALE GENOMIC DNA]</scope>
    <source>
        <strain evidence="1">KIB-2018</strain>
        <tissue evidence="1">Leaf</tissue>
    </source>
</reference>
<organism evidence="1 2">
    <name type="scientific">Erythroxylum novogranatense</name>
    <dbReference type="NCBI Taxonomy" id="1862640"/>
    <lineage>
        <taxon>Eukaryota</taxon>
        <taxon>Viridiplantae</taxon>
        <taxon>Streptophyta</taxon>
        <taxon>Embryophyta</taxon>
        <taxon>Tracheophyta</taxon>
        <taxon>Spermatophyta</taxon>
        <taxon>Magnoliopsida</taxon>
        <taxon>eudicotyledons</taxon>
        <taxon>Gunneridae</taxon>
        <taxon>Pentapetalae</taxon>
        <taxon>rosids</taxon>
        <taxon>fabids</taxon>
        <taxon>Malpighiales</taxon>
        <taxon>Erythroxylaceae</taxon>
        <taxon>Erythroxylum</taxon>
    </lineage>
</organism>